<dbReference type="AlphaFoldDB" id="A0A9W4X417"/>
<dbReference type="EMBL" id="CAMKVN010009828">
    <property type="protein sequence ID" value="CAI2193580.1"/>
    <property type="molecule type" value="Genomic_DNA"/>
</dbReference>
<reference evidence="2" key="1">
    <citation type="submission" date="2022-08" db="EMBL/GenBank/DDBJ databases">
        <authorList>
            <person name="Kallberg Y."/>
            <person name="Tangrot J."/>
            <person name="Rosling A."/>
        </authorList>
    </citation>
    <scope>NUCLEOTIDE SEQUENCE</scope>
    <source>
        <strain evidence="2">Wild A</strain>
    </source>
</reference>
<protein>
    <submittedName>
        <fullName evidence="2">4283_t:CDS:1</fullName>
    </submittedName>
</protein>
<gene>
    <name evidence="2" type="ORF">FWILDA_LOCUS16146</name>
</gene>
<feature type="compositionally biased region" description="Low complexity" evidence="1">
    <location>
        <begin position="140"/>
        <end position="155"/>
    </location>
</feature>
<organism evidence="2 3">
    <name type="scientific">Funneliformis geosporum</name>
    <dbReference type="NCBI Taxonomy" id="1117311"/>
    <lineage>
        <taxon>Eukaryota</taxon>
        <taxon>Fungi</taxon>
        <taxon>Fungi incertae sedis</taxon>
        <taxon>Mucoromycota</taxon>
        <taxon>Glomeromycotina</taxon>
        <taxon>Glomeromycetes</taxon>
        <taxon>Glomerales</taxon>
        <taxon>Glomeraceae</taxon>
        <taxon>Funneliformis</taxon>
    </lineage>
</organism>
<dbReference type="Proteomes" id="UP001153678">
    <property type="component" value="Unassembled WGS sequence"/>
</dbReference>
<feature type="non-terminal residue" evidence="2">
    <location>
        <position position="1"/>
    </location>
</feature>
<proteinExistence type="predicted"/>
<sequence>LLLTSTNTTQLLFNNNAASFNVSPPQNNTTNQHVNPNTFIRQLQSYMGLYPFVDALSKSAGWPTTAAEQPILLSQLGEDPSMTVKLMMLFKLQQNKVVEKIIMGNISPFTPSSAPMAKHDHGTHKLLHYTNSRNGRVIGPNSTNTSSSPSLSTSPAKQLKRHNRIREMQATSFILSNSGVVSAATNSMGKCYADTVAIGNGAKKPDLIYMNTAC</sequence>
<evidence type="ECO:0000256" key="1">
    <source>
        <dbReference type="SAM" id="MobiDB-lite"/>
    </source>
</evidence>
<accession>A0A9W4X417</accession>
<comment type="caution">
    <text evidence="2">The sequence shown here is derived from an EMBL/GenBank/DDBJ whole genome shotgun (WGS) entry which is preliminary data.</text>
</comment>
<evidence type="ECO:0000313" key="3">
    <source>
        <dbReference type="Proteomes" id="UP001153678"/>
    </source>
</evidence>
<keyword evidence="3" id="KW-1185">Reference proteome</keyword>
<feature type="region of interest" description="Disordered" evidence="1">
    <location>
        <begin position="134"/>
        <end position="160"/>
    </location>
</feature>
<name>A0A9W4X417_9GLOM</name>
<evidence type="ECO:0000313" key="2">
    <source>
        <dbReference type="EMBL" id="CAI2193580.1"/>
    </source>
</evidence>